<dbReference type="Gene3D" id="1.10.357.10">
    <property type="entry name" value="Tetracycline Repressor, domain 2"/>
    <property type="match status" value="1"/>
</dbReference>
<sequence length="249" mass="27365">MAYEVSMNKQGQVLGRKGQETRQRLMVATRHLLFTHALVDISAVAIAKAAGTSSASFYMYFDDVQDVLYSLAMEAGEDMAKVSRLLEEPWAAERFEEEALRLIEALNGVWSRHREVLRYRNLEADRGDPRFEELRMNTYIPFIERFAKLILAVNPAVGGRKKSDAYAEATVLQAAMERLAATDPVVMERGLGSKRINAAIARMVVQTLHSGMSEEAGGGAAPVPSARKPRVTKAKAKAAALAPDLVTEG</sequence>
<evidence type="ECO:0000259" key="5">
    <source>
        <dbReference type="PROSITE" id="PS50977"/>
    </source>
</evidence>
<dbReference type="InterPro" id="IPR001647">
    <property type="entry name" value="HTH_TetR"/>
</dbReference>
<reference evidence="6 7" key="1">
    <citation type="submission" date="2020-08" db="EMBL/GenBank/DDBJ databases">
        <authorList>
            <person name="Kim C.M."/>
        </authorList>
    </citation>
    <scope>NUCLEOTIDE SEQUENCE [LARGE SCALE GENOMIC DNA]</scope>
    <source>
        <strain evidence="6 7">UL070</strain>
    </source>
</reference>
<accession>A0A7W4LQI5</accession>
<organism evidence="6 7">
    <name type="scientific">Aquipseudomonas ullengensis</name>
    <dbReference type="NCBI Taxonomy" id="2759166"/>
    <lineage>
        <taxon>Bacteria</taxon>
        <taxon>Pseudomonadati</taxon>
        <taxon>Pseudomonadota</taxon>
        <taxon>Gammaproteobacteria</taxon>
        <taxon>Pseudomonadales</taxon>
        <taxon>Pseudomonadaceae</taxon>
        <taxon>Aquipseudomonas</taxon>
    </lineage>
</organism>
<feature type="domain" description="HTH tetR-type" evidence="5">
    <location>
        <begin position="19"/>
        <end position="79"/>
    </location>
</feature>
<dbReference type="EMBL" id="JACJUD010000008">
    <property type="protein sequence ID" value="MBB2497345.1"/>
    <property type="molecule type" value="Genomic_DNA"/>
</dbReference>
<proteinExistence type="predicted"/>
<evidence type="ECO:0000256" key="4">
    <source>
        <dbReference type="PROSITE-ProRule" id="PRU00335"/>
    </source>
</evidence>
<dbReference type="GO" id="GO:0003677">
    <property type="term" value="F:DNA binding"/>
    <property type="evidence" value="ECO:0007669"/>
    <property type="project" value="UniProtKB-UniRule"/>
</dbReference>
<feature type="DNA-binding region" description="H-T-H motif" evidence="4">
    <location>
        <begin position="42"/>
        <end position="61"/>
    </location>
</feature>
<gene>
    <name evidence="6" type="ORF">H3H51_20180</name>
</gene>
<keyword evidence="7" id="KW-1185">Reference proteome</keyword>
<dbReference type="PROSITE" id="PS50977">
    <property type="entry name" value="HTH_TETR_2"/>
    <property type="match status" value="1"/>
</dbReference>
<dbReference type="Pfam" id="PF19352">
    <property type="entry name" value="TetR_C_38"/>
    <property type="match status" value="1"/>
</dbReference>
<dbReference type="AlphaFoldDB" id="A0A7W4LQI5"/>
<keyword evidence="1" id="KW-0805">Transcription regulation</keyword>
<keyword evidence="2 4" id="KW-0238">DNA-binding</keyword>
<dbReference type="InterPro" id="IPR009057">
    <property type="entry name" value="Homeodomain-like_sf"/>
</dbReference>
<dbReference type="SUPFAM" id="SSF46689">
    <property type="entry name" value="Homeodomain-like"/>
    <property type="match status" value="1"/>
</dbReference>
<name>A0A7W4LQI5_9GAMM</name>
<dbReference type="InterPro" id="IPR011075">
    <property type="entry name" value="TetR_C"/>
</dbReference>
<dbReference type="Gene3D" id="1.10.10.60">
    <property type="entry name" value="Homeodomain-like"/>
    <property type="match status" value="1"/>
</dbReference>
<evidence type="ECO:0000256" key="2">
    <source>
        <dbReference type="ARBA" id="ARBA00023125"/>
    </source>
</evidence>
<dbReference type="Proteomes" id="UP000542720">
    <property type="component" value="Unassembled WGS sequence"/>
</dbReference>
<evidence type="ECO:0000256" key="1">
    <source>
        <dbReference type="ARBA" id="ARBA00023015"/>
    </source>
</evidence>
<evidence type="ECO:0000313" key="7">
    <source>
        <dbReference type="Proteomes" id="UP000542720"/>
    </source>
</evidence>
<evidence type="ECO:0000313" key="6">
    <source>
        <dbReference type="EMBL" id="MBB2497345.1"/>
    </source>
</evidence>
<dbReference type="RefSeq" id="WP_183090876.1">
    <property type="nucleotide sequence ID" value="NZ_JACJUD010000008.1"/>
</dbReference>
<keyword evidence="3" id="KW-0804">Transcription</keyword>
<comment type="caution">
    <text evidence="6">The sequence shown here is derived from an EMBL/GenBank/DDBJ whole genome shotgun (WGS) entry which is preliminary data.</text>
</comment>
<evidence type="ECO:0000256" key="3">
    <source>
        <dbReference type="ARBA" id="ARBA00023163"/>
    </source>
</evidence>
<protein>
    <submittedName>
        <fullName evidence="6">TetR/AcrR family transcriptional regulator</fullName>
    </submittedName>
</protein>